<reference evidence="2 3" key="1">
    <citation type="submission" date="2013-04" db="EMBL/GenBank/DDBJ databases">
        <authorList>
            <person name="Weinstock G."/>
            <person name="Sodergren E."/>
            <person name="Lobos E.A."/>
            <person name="Fulton L."/>
            <person name="Fulton R."/>
            <person name="Courtney L."/>
            <person name="Fronick C."/>
            <person name="O'Laughlin M."/>
            <person name="Godfrey J."/>
            <person name="Wilson R.M."/>
            <person name="Miner T."/>
            <person name="Farmer C."/>
            <person name="Delehaunty K."/>
            <person name="Cordes M."/>
            <person name="Minx P."/>
            <person name="Tomlinson C."/>
            <person name="Chen J."/>
            <person name="Wollam A."/>
            <person name="Pepin K.H."/>
            <person name="Palsikar V.B."/>
            <person name="Zhang X."/>
            <person name="Suruliraj S."/>
            <person name="Perna N.T."/>
            <person name="Plunkett G."/>
            <person name="Warren W."/>
            <person name="Mitreva M."/>
            <person name="Mardis E.R."/>
            <person name="Wilson R.K."/>
        </authorList>
    </citation>
    <scope>NUCLEOTIDE SEQUENCE [LARGE SCALE GENOMIC DNA]</scope>
    <source>
        <strain evidence="2 3">DSM 4568</strain>
    </source>
</reference>
<accession>S3JG30</accession>
<proteinExistence type="predicted"/>
<dbReference type="HOGENOM" id="CLU_3150853_0_0_6"/>
<evidence type="ECO:0000313" key="2">
    <source>
        <dbReference type="EMBL" id="EPF19132.1"/>
    </source>
</evidence>
<feature type="region of interest" description="Disordered" evidence="1">
    <location>
        <begin position="1"/>
        <end position="20"/>
    </location>
</feature>
<protein>
    <submittedName>
        <fullName evidence="2">Uncharacterized protein</fullName>
    </submittedName>
</protein>
<organism evidence="2 3">
    <name type="scientific">Cedecea davisae DSM 4568</name>
    <dbReference type="NCBI Taxonomy" id="566551"/>
    <lineage>
        <taxon>Bacteria</taxon>
        <taxon>Pseudomonadati</taxon>
        <taxon>Pseudomonadota</taxon>
        <taxon>Gammaproteobacteria</taxon>
        <taxon>Enterobacterales</taxon>
        <taxon>Enterobacteriaceae</taxon>
        <taxon>Cedecea</taxon>
    </lineage>
</organism>
<dbReference type="EMBL" id="ATDT01000005">
    <property type="protein sequence ID" value="EPF19132.1"/>
    <property type="molecule type" value="Genomic_DNA"/>
</dbReference>
<dbReference type="AlphaFoldDB" id="S3JG30"/>
<dbReference type="Proteomes" id="UP000014585">
    <property type="component" value="Unassembled WGS sequence"/>
</dbReference>
<name>S3JG30_9ENTR</name>
<evidence type="ECO:0000256" key="1">
    <source>
        <dbReference type="SAM" id="MobiDB-lite"/>
    </source>
</evidence>
<gene>
    <name evidence="2" type="ORF">HMPREF0201_00860</name>
</gene>
<sequence>MYVDSEATLQERRNSNKRQYSKMEKAAKAAFGNYTALQKFASITAVGR</sequence>
<evidence type="ECO:0000313" key="3">
    <source>
        <dbReference type="Proteomes" id="UP000014585"/>
    </source>
</evidence>
<comment type="caution">
    <text evidence="2">The sequence shown here is derived from an EMBL/GenBank/DDBJ whole genome shotgun (WGS) entry which is preliminary data.</text>
</comment>